<evidence type="ECO:0000313" key="10">
    <source>
        <dbReference type="RefSeq" id="XP_046593058.1"/>
    </source>
</evidence>
<dbReference type="RefSeq" id="XP_046593058.1">
    <property type="nucleotide sequence ID" value="XM_046737102.1"/>
</dbReference>
<feature type="signal peptide" evidence="7">
    <location>
        <begin position="1"/>
        <end position="19"/>
    </location>
</feature>
<evidence type="ECO:0000256" key="1">
    <source>
        <dbReference type="ARBA" id="ARBA00022670"/>
    </source>
</evidence>
<feature type="chain" id="PRO_5044965810" description="Metalloendopeptidase" evidence="7">
    <location>
        <begin position="20"/>
        <end position="270"/>
    </location>
</feature>
<dbReference type="PRINTS" id="PR00480">
    <property type="entry name" value="ASTACIN"/>
</dbReference>
<dbReference type="EC" id="3.4.24.-" evidence="7"/>
<evidence type="ECO:0000259" key="8">
    <source>
        <dbReference type="PROSITE" id="PS51864"/>
    </source>
</evidence>
<gene>
    <name evidence="10" type="primary">LOC124293966</name>
</gene>
<dbReference type="Pfam" id="PF01400">
    <property type="entry name" value="Astacin"/>
    <property type="match status" value="1"/>
</dbReference>
<dbReference type="CDD" id="cd04280">
    <property type="entry name" value="ZnMc_astacin_like"/>
    <property type="match status" value="1"/>
</dbReference>
<dbReference type="Proteomes" id="UP000829291">
    <property type="component" value="Chromosome 1"/>
</dbReference>
<feature type="binding site" evidence="6">
    <location>
        <position position="155"/>
    </location>
    <ligand>
        <name>Zn(2+)</name>
        <dbReference type="ChEBI" id="CHEBI:29105"/>
        <note>catalytic</note>
    </ligand>
</feature>
<dbReference type="PANTHER" id="PTHR10127:SF780">
    <property type="entry name" value="METALLOENDOPEPTIDASE"/>
    <property type="match status" value="1"/>
</dbReference>
<protein>
    <recommendedName>
        <fullName evidence="7">Metalloendopeptidase</fullName>
        <ecNumber evidence="7">3.4.24.-</ecNumber>
    </recommendedName>
</protein>
<keyword evidence="2 6" id="KW-0479">Metal-binding</keyword>
<reference evidence="10" key="1">
    <citation type="submission" date="2025-08" db="UniProtKB">
        <authorList>
            <consortium name="RefSeq"/>
        </authorList>
    </citation>
    <scope>IDENTIFICATION</scope>
    <source>
        <tissue evidence="10">Thorax and Abdomen</tissue>
    </source>
</reference>
<evidence type="ECO:0000256" key="2">
    <source>
        <dbReference type="ARBA" id="ARBA00022723"/>
    </source>
</evidence>
<keyword evidence="5 6" id="KW-0482">Metalloprotease</keyword>
<comment type="caution">
    <text evidence="6">Lacks conserved residue(s) required for the propagation of feature annotation.</text>
</comment>
<proteinExistence type="predicted"/>
<keyword evidence="7" id="KW-0732">Signal</keyword>
<keyword evidence="3 6" id="KW-0378">Hydrolase</keyword>
<feature type="active site" evidence="6">
    <location>
        <position position="156"/>
    </location>
</feature>
<dbReference type="InterPro" id="IPR001506">
    <property type="entry name" value="Peptidase_M12A"/>
</dbReference>
<feature type="domain" description="Peptidase M12A" evidence="8">
    <location>
        <begin position="58"/>
        <end position="259"/>
    </location>
</feature>
<organism evidence="9 10">
    <name type="scientific">Neodiprion lecontei</name>
    <name type="common">Redheaded pine sawfly</name>
    <dbReference type="NCBI Taxonomy" id="441921"/>
    <lineage>
        <taxon>Eukaryota</taxon>
        <taxon>Metazoa</taxon>
        <taxon>Ecdysozoa</taxon>
        <taxon>Arthropoda</taxon>
        <taxon>Hexapoda</taxon>
        <taxon>Insecta</taxon>
        <taxon>Pterygota</taxon>
        <taxon>Neoptera</taxon>
        <taxon>Endopterygota</taxon>
        <taxon>Hymenoptera</taxon>
        <taxon>Tenthredinoidea</taxon>
        <taxon>Diprionidae</taxon>
        <taxon>Diprioninae</taxon>
        <taxon>Neodiprion</taxon>
    </lineage>
</organism>
<dbReference type="Gene3D" id="3.40.390.10">
    <property type="entry name" value="Collagenase (Catalytic Domain)"/>
    <property type="match status" value="1"/>
</dbReference>
<name>A0ABM3FYG3_NEOLC</name>
<evidence type="ECO:0000256" key="4">
    <source>
        <dbReference type="ARBA" id="ARBA00022833"/>
    </source>
</evidence>
<dbReference type="GeneID" id="124293966"/>
<keyword evidence="9" id="KW-1185">Reference proteome</keyword>
<dbReference type="InterPro" id="IPR034035">
    <property type="entry name" value="Astacin-like_dom"/>
</dbReference>
<sequence length="270" mass="31006">MNSIVLHFVPLCIIGFARCLPLDLDMDMTAGLRTSNHVDEGILVEGDIISLKSIHSKNLVRKPSQLWPNKVFPYTFSKDFDDLQKFNVETALRDLAFQTCVTFRERTNEPTYVVFKNYAKICASAVGYADLKNLGGEMPIYVSAPGCVMRGQIQHEVLHSLGFWHEHARPDRNEYVTVHWENIRPGSESNFEPRTWEDTVTLGMPYDLNSVMHYGKKAFSKNESPTLTPKNSPLNENMGQRFRVSKLDIAKLNRLYECDNRYYKGYELEA</sequence>
<feature type="binding site" evidence="6">
    <location>
        <position position="165"/>
    </location>
    <ligand>
        <name>Zn(2+)</name>
        <dbReference type="ChEBI" id="CHEBI:29105"/>
        <note>catalytic</note>
    </ligand>
</feature>
<dbReference type="InterPro" id="IPR024079">
    <property type="entry name" value="MetalloPept_cat_dom_sf"/>
</dbReference>
<dbReference type="InterPro" id="IPR006026">
    <property type="entry name" value="Peptidase_Metallo"/>
</dbReference>
<feature type="binding site" evidence="6">
    <location>
        <position position="159"/>
    </location>
    <ligand>
        <name>Zn(2+)</name>
        <dbReference type="ChEBI" id="CHEBI:29105"/>
        <note>catalytic</note>
    </ligand>
</feature>
<evidence type="ECO:0000256" key="6">
    <source>
        <dbReference type="PROSITE-ProRule" id="PRU01211"/>
    </source>
</evidence>
<evidence type="ECO:0000256" key="3">
    <source>
        <dbReference type="ARBA" id="ARBA00022801"/>
    </source>
</evidence>
<accession>A0ABM3FYG3</accession>
<evidence type="ECO:0000313" key="9">
    <source>
        <dbReference type="Proteomes" id="UP000829291"/>
    </source>
</evidence>
<dbReference type="PANTHER" id="PTHR10127">
    <property type="entry name" value="DISCOIDIN, CUB, EGF, LAMININ , AND ZINC METALLOPROTEASE DOMAIN CONTAINING"/>
    <property type="match status" value="1"/>
</dbReference>
<keyword evidence="1 6" id="KW-0645">Protease</keyword>
<keyword evidence="4 6" id="KW-0862">Zinc</keyword>
<evidence type="ECO:0000256" key="7">
    <source>
        <dbReference type="RuleBase" id="RU361183"/>
    </source>
</evidence>
<evidence type="ECO:0000256" key="5">
    <source>
        <dbReference type="ARBA" id="ARBA00023049"/>
    </source>
</evidence>
<dbReference type="SUPFAM" id="SSF55486">
    <property type="entry name" value="Metalloproteases ('zincins'), catalytic domain"/>
    <property type="match status" value="1"/>
</dbReference>
<dbReference type="PROSITE" id="PS51864">
    <property type="entry name" value="ASTACIN"/>
    <property type="match status" value="1"/>
</dbReference>
<comment type="cofactor">
    <cofactor evidence="6 7">
        <name>Zn(2+)</name>
        <dbReference type="ChEBI" id="CHEBI:29105"/>
    </cofactor>
    <text evidence="6 7">Binds 1 zinc ion per subunit.</text>
</comment>
<dbReference type="SMART" id="SM00235">
    <property type="entry name" value="ZnMc"/>
    <property type="match status" value="1"/>
</dbReference>